<feature type="chain" id="PRO_5012916808" description="Cupin type-2 domain-containing protein" evidence="1">
    <location>
        <begin position="28"/>
        <end position="170"/>
    </location>
</feature>
<dbReference type="CDD" id="cd02233">
    <property type="entry name" value="cupin_HNL-like"/>
    <property type="match status" value="1"/>
</dbReference>
<sequence length="170" mass="19220">MKTINRNGFALLAVVIFLFTACNNSTNKNEMKTSINKESNYIFPKGDKINNDYFSGTAWLQMLVTDKEKFDMTIGNVIFEPGVRNNWHSHPGGQILLCTKGKGYYQEKGKPIQLLNVGDVVEIHADVVHWHGATPDSEFEHIAISPQSHKGAVVWMQPVSDEEYNSYDKQ</sequence>
<dbReference type="InterPro" id="IPR014710">
    <property type="entry name" value="RmlC-like_jellyroll"/>
</dbReference>
<keyword evidence="1" id="KW-0732">Signal</keyword>
<evidence type="ECO:0000313" key="3">
    <source>
        <dbReference type="EMBL" id="SBW06925.1"/>
    </source>
</evidence>
<gene>
    <name evidence="3" type="ORF">KL86DYS1_31519</name>
</gene>
<dbReference type="AlphaFoldDB" id="A0A212K601"/>
<dbReference type="SUPFAM" id="SSF51182">
    <property type="entry name" value="RmlC-like cupins"/>
    <property type="match status" value="1"/>
</dbReference>
<dbReference type="PANTHER" id="PTHR43698">
    <property type="entry name" value="RIBD C-TERMINAL DOMAIN CONTAINING PROTEIN"/>
    <property type="match status" value="1"/>
</dbReference>
<reference evidence="3" key="1">
    <citation type="submission" date="2016-04" db="EMBL/GenBank/DDBJ databases">
        <authorList>
            <person name="Evans L.H."/>
            <person name="Alamgir A."/>
            <person name="Owens N."/>
            <person name="Weber N.D."/>
            <person name="Virtaneva K."/>
            <person name="Barbian K."/>
            <person name="Babar A."/>
            <person name="Rosenke K."/>
        </authorList>
    </citation>
    <scope>NUCLEOTIDE SEQUENCE</scope>
    <source>
        <strain evidence="3">86-1</strain>
    </source>
</reference>
<accession>A0A212K601</accession>
<name>A0A212K601_9BACT</name>
<dbReference type="PANTHER" id="PTHR43698:SF1">
    <property type="entry name" value="BLL4564 PROTEIN"/>
    <property type="match status" value="1"/>
</dbReference>
<feature type="signal peptide" evidence="1">
    <location>
        <begin position="1"/>
        <end position="27"/>
    </location>
</feature>
<feature type="domain" description="Cupin type-2" evidence="2">
    <location>
        <begin position="77"/>
        <end position="140"/>
    </location>
</feature>
<organism evidence="3">
    <name type="scientific">uncultured Dysgonomonas sp</name>
    <dbReference type="NCBI Taxonomy" id="206096"/>
    <lineage>
        <taxon>Bacteria</taxon>
        <taxon>Pseudomonadati</taxon>
        <taxon>Bacteroidota</taxon>
        <taxon>Bacteroidia</taxon>
        <taxon>Bacteroidales</taxon>
        <taxon>Dysgonomonadaceae</taxon>
        <taxon>Dysgonomonas</taxon>
        <taxon>environmental samples</taxon>
    </lineage>
</organism>
<dbReference type="InterPro" id="IPR011051">
    <property type="entry name" value="RmlC_Cupin_sf"/>
</dbReference>
<dbReference type="InterPro" id="IPR013096">
    <property type="entry name" value="Cupin_2"/>
</dbReference>
<dbReference type="RefSeq" id="WP_296944413.1">
    <property type="nucleotide sequence ID" value="NZ_LT599032.1"/>
</dbReference>
<evidence type="ECO:0000259" key="2">
    <source>
        <dbReference type="Pfam" id="PF07883"/>
    </source>
</evidence>
<evidence type="ECO:0000256" key="1">
    <source>
        <dbReference type="SAM" id="SignalP"/>
    </source>
</evidence>
<dbReference type="Pfam" id="PF07883">
    <property type="entry name" value="Cupin_2"/>
    <property type="match status" value="1"/>
</dbReference>
<dbReference type="InterPro" id="IPR047263">
    <property type="entry name" value="HNL-like_cupin"/>
</dbReference>
<dbReference type="PROSITE" id="PS51257">
    <property type="entry name" value="PROKAR_LIPOPROTEIN"/>
    <property type="match status" value="1"/>
</dbReference>
<dbReference type="EMBL" id="FLUM01000003">
    <property type="protein sequence ID" value="SBW06925.1"/>
    <property type="molecule type" value="Genomic_DNA"/>
</dbReference>
<dbReference type="Gene3D" id="2.60.120.10">
    <property type="entry name" value="Jelly Rolls"/>
    <property type="match status" value="1"/>
</dbReference>
<proteinExistence type="predicted"/>
<protein>
    <recommendedName>
        <fullName evidence="2">Cupin type-2 domain-containing protein</fullName>
    </recommendedName>
</protein>